<protein>
    <submittedName>
        <fullName evidence="2">Uncharacterized protein</fullName>
    </submittedName>
</protein>
<organism evidence="2 3">
    <name type="scientific">uncultured phage cr271_1</name>
    <dbReference type="NCBI Taxonomy" id="2772078"/>
    <lineage>
        <taxon>Viruses</taxon>
        <taxon>Duplodnaviria</taxon>
        <taxon>Heunggongvirae</taxon>
        <taxon>Uroviricota</taxon>
        <taxon>Caudoviricetes</taxon>
        <taxon>Crassvirales</taxon>
        <taxon>Intestiviridae</taxon>
        <taxon>Obtuvirinae</taxon>
        <taxon>Hacihdavirus</taxon>
        <taxon>Hacihdavirus animalis</taxon>
    </lineage>
</organism>
<dbReference type="EMBL" id="MT774394">
    <property type="protein sequence ID" value="QOR59844.1"/>
    <property type="molecule type" value="Genomic_DNA"/>
</dbReference>
<sequence>MNDLQTVNEIINTAVKDSSYTTVIISCGVFILYTLINKVIELYKAKNRNKPMLEMASAIKQVSENVVKLNQVLDKTFQDAEIKEANRITNIIAASFNSFKSEIITIAIDIIVHNNIEANRESVKQSIYRTVSTEYYKVYSIFSAYEHDKVNVATKLKEEWIDAVTEEVLQIIYNGQDATDRIRQINNKLSIDTEEYSIYINNKVFNH</sequence>
<keyword evidence="1" id="KW-0812">Transmembrane</keyword>
<evidence type="ECO:0000256" key="1">
    <source>
        <dbReference type="SAM" id="Phobius"/>
    </source>
</evidence>
<dbReference type="KEGG" id="vg:65130460"/>
<keyword evidence="3" id="KW-1185">Reference proteome</keyword>
<keyword evidence="1" id="KW-0472">Membrane</keyword>
<name>A0A7M1S0C0_9CAUD</name>
<dbReference type="Proteomes" id="UP000593898">
    <property type="component" value="Segment"/>
</dbReference>
<dbReference type="RefSeq" id="YP_010112002.1">
    <property type="nucleotide sequence ID" value="NC_055887.1"/>
</dbReference>
<keyword evidence="1" id="KW-1133">Transmembrane helix</keyword>
<reference evidence="2 3" key="1">
    <citation type="submission" date="2020-07" db="EMBL/GenBank/DDBJ databases">
        <title>Taxonomic proposal: Crassvirales, a new order of highly abundant and diverse bacterial viruses.</title>
        <authorList>
            <person name="Shkoporov A.N."/>
            <person name="Stockdale S.R."/>
            <person name="Guerin E."/>
            <person name="Ross R.P."/>
            <person name="Hill C."/>
        </authorList>
    </citation>
    <scope>NUCLEOTIDE SEQUENCE [LARGE SCALE GENOMIC DNA]</scope>
</reference>
<evidence type="ECO:0000313" key="2">
    <source>
        <dbReference type="EMBL" id="QOR59844.1"/>
    </source>
</evidence>
<proteinExistence type="predicted"/>
<evidence type="ECO:0000313" key="3">
    <source>
        <dbReference type="Proteomes" id="UP000593898"/>
    </source>
</evidence>
<feature type="transmembrane region" description="Helical" evidence="1">
    <location>
        <begin position="20"/>
        <end position="40"/>
    </location>
</feature>
<dbReference type="GeneID" id="65130460"/>
<accession>A0A7M1S0C0</accession>